<protein>
    <recommendedName>
        <fullName evidence="11">Poly(A) polymerase</fullName>
        <ecNumber evidence="11">2.7.7.19</ecNumber>
    </recommendedName>
</protein>
<dbReference type="EC" id="2.7.7.19" evidence="11"/>
<feature type="compositionally biased region" description="Low complexity" evidence="14">
    <location>
        <begin position="517"/>
        <end position="527"/>
    </location>
</feature>
<evidence type="ECO:0000256" key="9">
    <source>
        <dbReference type="ARBA" id="ARBA00022842"/>
    </source>
</evidence>
<comment type="catalytic activity">
    <reaction evidence="11">
        <text>RNA(n) + ATP = RNA(n)-3'-adenine ribonucleotide + diphosphate</text>
        <dbReference type="Rhea" id="RHEA:11332"/>
        <dbReference type="Rhea" id="RHEA-COMP:14527"/>
        <dbReference type="Rhea" id="RHEA-COMP:17347"/>
        <dbReference type="ChEBI" id="CHEBI:30616"/>
        <dbReference type="ChEBI" id="CHEBI:33019"/>
        <dbReference type="ChEBI" id="CHEBI:140395"/>
        <dbReference type="ChEBI" id="CHEBI:173115"/>
        <dbReference type="EC" id="2.7.7.19"/>
    </reaction>
</comment>
<dbReference type="InterPro" id="IPR007012">
    <property type="entry name" value="PolA_pol_cen_dom"/>
</dbReference>
<feature type="domain" description="Poly(A) polymerase nucleotidyltransferase" evidence="17">
    <location>
        <begin position="7"/>
        <end position="205"/>
    </location>
</feature>
<dbReference type="PIRSF" id="PIRSF018425">
    <property type="entry name" value="PolyA_polymerase"/>
    <property type="match status" value="1"/>
</dbReference>
<evidence type="ECO:0000256" key="8">
    <source>
        <dbReference type="ARBA" id="ARBA00022840"/>
    </source>
</evidence>
<dbReference type="Proteomes" id="UP001172159">
    <property type="component" value="Unassembled WGS sequence"/>
</dbReference>
<dbReference type="SUPFAM" id="SSF81631">
    <property type="entry name" value="PAP/OAS1 substrate-binding domain"/>
    <property type="match status" value="1"/>
</dbReference>
<evidence type="ECO:0000313" key="19">
    <source>
        <dbReference type="Proteomes" id="UP001172159"/>
    </source>
</evidence>
<keyword evidence="4 11" id="KW-0507">mRNA processing</keyword>
<dbReference type="InterPro" id="IPR048840">
    <property type="entry name" value="PolA_pol_NTPase"/>
</dbReference>
<dbReference type="GO" id="GO:0005524">
    <property type="term" value="F:ATP binding"/>
    <property type="evidence" value="ECO:0007669"/>
    <property type="project" value="UniProtKB-UniRule"/>
</dbReference>
<keyword evidence="6 13" id="KW-0479">Metal-binding</keyword>
<gene>
    <name evidence="18" type="ORF">B0T21DRAFT_290930</name>
</gene>
<keyword evidence="8 11" id="KW-0067">ATP-binding</keyword>
<evidence type="ECO:0000313" key="18">
    <source>
        <dbReference type="EMBL" id="KAK0732826.1"/>
    </source>
</evidence>
<comment type="cofactor">
    <cofactor evidence="1">
        <name>Mn(2+)</name>
        <dbReference type="ChEBI" id="CHEBI:29035"/>
    </cofactor>
</comment>
<dbReference type="Gene3D" id="1.10.1410.10">
    <property type="match status" value="1"/>
</dbReference>
<evidence type="ECO:0000256" key="12">
    <source>
        <dbReference type="PIRSR" id="PIRSR018425-1"/>
    </source>
</evidence>
<dbReference type="GO" id="GO:0031123">
    <property type="term" value="P:RNA 3'-end processing"/>
    <property type="evidence" value="ECO:0007669"/>
    <property type="project" value="InterPro"/>
</dbReference>
<dbReference type="PANTHER" id="PTHR10682">
    <property type="entry name" value="POLY A POLYMERASE"/>
    <property type="match status" value="1"/>
</dbReference>
<feature type="region of interest" description="Disordered" evidence="14">
    <location>
        <begin position="467"/>
        <end position="561"/>
    </location>
</feature>
<evidence type="ECO:0000256" key="6">
    <source>
        <dbReference type="ARBA" id="ARBA00022723"/>
    </source>
</evidence>
<evidence type="ECO:0000256" key="11">
    <source>
        <dbReference type="PIRNR" id="PIRNR018425"/>
    </source>
</evidence>
<feature type="domain" description="Poly(A) polymerase central" evidence="16">
    <location>
        <begin position="210"/>
        <end position="357"/>
    </location>
</feature>
<keyword evidence="9 13" id="KW-0460">Magnesium</keyword>
<evidence type="ECO:0000256" key="2">
    <source>
        <dbReference type="ARBA" id="ARBA00004123"/>
    </source>
</evidence>
<evidence type="ECO:0000259" key="16">
    <source>
        <dbReference type="Pfam" id="PF04928"/>
    </source>
</evidence>
<comment type="cofactor">
    <cofactor evidence="13">
        <name>Mg(2+)</name>
        <dbReference type="ChEBI" id="CHEBI:18420"/>
    </cofactor>
    <text evidence="13">Binds 2 magnesium ions. Also active with manganese.</text>
</comment>
<feature type="domain" description="Poly(A) polymerase RNA-binding" evidence="15">
    <location>
        <begin position="543"/>
        <end position="644"/>
    </location>
</feature>
<evidence type="ECO:0000256" key="10">
    <source>
        <dbReference type="ARBA" id="ARBA00023242"/>
    </source>
</evidence>
<dbReference type="PANTHER" id="PTHR10682:SF10">
    <property type="entry name" value="POLYNUCLEOTIDE ADENYLYLTRANSFERASE"/>
    <property type="match status" value="1"/>
</dbReference>
<dbReference type="Gene3D" id="3.30.460.10">
    <property type="entry name" value="Beta Polymerase, domain 2"/>
    <property type="match status" value="1"/>
</dbReference>
<dbReference type="AlphaFoldDB" id="A0AA40BEK6"/>
<feature type="binding site" evidence="13">
    <location>
        <position position="100"/>
    </location>
    <ligand>
        <name>Mg(2+)</name>
        <dbReference type="ChEBI" id="CHEBI:18420"/>
        <label>2</label>
        <note>catalytic</note>
    </ligand>
</feature>
<name>A0AA40BEK6_9PEZI</name>
<feature type="binding site" evidence="12">
    <location>
        <position position="219"/>
    </location>
    <ligand>
        <name>ATP</name>
        <dbReference type="ChEBI" id="CHEBI:30616"/>
    </ligand>
</feature>
<dbReference type="GO" id="GO:1990817">
    <property type="term" value="F:poly(A) RNA polymerase activity"/>
    <property type="evidence" value="ECO:0007669"/>
    <property type="project" value="UniProtKB-UniRule"/>
</dbReference>
<dbReference type="EMBL" id="JAUKTV010000008">
    <property type="protein sequence ID" value="KAK0732826.1"/>
    <property type="molecule type" value="Genomic_DNA"/>
</dbReference>
<sequence>MTERVYGVTPPISTTLPTEAEKRLHQALHDELRAQGTFESRAETEARKKVIAQLEKITTAFVKKATAETQNSFMVREAIGRVFTYGSYRLGVYGPGSDIDTLVVAPKHVTTEQYFRIFPDLLVEMAPPGAITDLTPVPDAFVPIIKFEFSGISIDLIFCSIKGLTQIPEDKSWNLTDNTLLRGLSENEVRSLNGTRVTDEILSLVPEPATFKLALRAIKLWAQRKAIYANIMGFPGGVAWAMLVARVCQLYPKATSAVVVNKFFHIMLKWPWPLPVLLKDIEYNISVTRAPVWNPKLYSSDRNHRMPIITPAYPAMCATHNINRSSKVVIMQELEKGVQVTEEIMTGRAPWKALFTKHTFFTSDFRYYLTVISSSRTKDAQNVWSGFIESRVRVLVNKIENHPAIVLARPFNKGYDRQHRCKNYEQLGEVVSNGSLAHLHKPTPEEEEKAKAEVKTEVKAELIKAELKPESVSQDGQVIKSEPDTEAAPPPPVTAEDGAIIKPEPGTEPALPPPAPSAAAAAVVPESAPKKADGVKNENAVKNDDAVKNGNGSKHEDGDKVDVKLADIPEKEQELEVFTTNYYIGLQLGKTPASLDLSREVQEWMAMCRSSDLYKEGVNFLAVTHIKNTTLPDDVFEPGEVKPRPPKKKLKRQAPDESSAQQPAKKSKPVEPAPPTAAS</sequence>
<comment type="subcellular location">
    <subcellularLocation>
        <location evidence="2 11">Nucleus</location>
    </subcellularLocation>
</comment>
<dbReference type="Pfam" id="PF04928">
    <property type="entry name" value="PAP_central"/>
    <property type="match status" value="1"/>
</dbReference>
<feature type="binding site" evidence="13">
    <location>
        <position position="98"/>
    </location>
    <ligand>
        <name>Mg(2+)</name>
        <dbReference type="ChEBI" id="CHEBI:18420"/>
        <label>1</label>
        <note>catalytic</note>
    </ligand>
</feature>
<feature type="binding site" evidence="12">
    <location>
        <position position="155"/>
    </location>
    <ligand>
        <name>ATP</name>
        <dbReference type="ChEBI" id="CHEBI:30616"/>
    </ligand>
</feature>
<comment type="caution">
    <text evidence="18">The sequence shown here is derived from an EMBL/GenBank/DDBJ whole genome shotgun (WGS) entry which is preliminary data.</text>
</comment>
<dbReference type="InterPro" id="IPR011068">
    <property type="entry name" value="NuclTrfase_I-like_C"/>
</dbReference>
<accession>A0AA40BEK6</accession>
<evidence type="ECO:0000259" key="15">
    <source>
        <dbReference type="Pfam" id="PF04926"/>
    </source>
</evidence>
<dbReference type="Pfam" id="PF20750">
    <property type="entry name" value="PAP_NTPase"/>
    <property type="match status" value="1"/>
</dbReference>
<dbReference type="Gene3D" id="3.30.70.590">
    <property type="entry name" value="Poly(A) polymerase predicted RNA binding domain"/>
    <property type="match status" value="2"/>
</dbReference>
<dbReference type="InterPro" id="IPR007010">
    <property type="entry name" value="PolA_pol_RNA-bd_dom"/>
</dbReference>
<dbReference type="InterPro" id="IPR043519">
    <property type="entry name" value="NT_sf"/>
</dbReference>
<keyword evidence="5 11" id="KW-0808">Transferase</keyword>
<dbReference type="GO" id="GO:0003723">
    <property type="term" value="F:RNA binding"/>
    <property type="evidence" value="ECO:0007669"/>
    <property type="project" value="UniProtKB-UniRule"/>
</dbReference>
<dbReference type="GO" id="GO:0046872">
    <property type="term" value="F:metal ion binding"/>
    <property type="evidence" value="ECO:0007669"/>
    <property type="project" value="UniProtKB-KW"/>
</dbReference>
<dbReference type="FunFam" id="1.10.1410.10:FF:000001">
    <property type="entry name" value="Putative poly(A) polymerase gamma"/>
    <property type="match status" value="1"/>
</dbReference>
<feature type="compositionally biased region" description="Basic and acidic residues" evidence="14">
    <location>
        <begin position="528"/>
        <end position="561"/>
    </location>
</feature>
<keyword evidence="10 11" id="KW-0539">Nucleus</keyword>
<organism evidence="18 19">
    <name type="scientific">Apiosordaria backusii</name>
    <dbReference type="NCBI Taxonomy" id="314023"/>
    <lineage>
        <taxon>Eukaryota</taxon>
        <taxon>Fungi</taxon>
        <taxon>Dikarya</taxon>
        <taxon>Ascomycota</taxon>
        <taxon>Pezizomycotina</taxon>
        <taxon>Sordariomycetes</taxon>
        <taxon>Sordariomycetidae</taxon>
        <taxon>Sordariales</taxon>
        <taxon>Lasiosphaeriaceae</taxon>
        <taxon>Apiosordaria</taxon>
    </lineage>
</organism>
<evidence type="ECO:0000256" key="4">
    <source>
        <dbReference type="ARBA" id="ARBA00022664"/>
    </source>
</evidence>
<dbReference type="CDD" id="cd05402">
    <property type="entry name" value="NT_PAP_TUTase"/>
    <property type="match status" value="1"/>
</dbReference>
<dbReference type="InterPro" id="IPR014492">
    <property type="entry name" value="PolyA_polymerase"/>
</dbReference>
<evidence type="ECO:0000259" key="17">
    <source>
        <dbReference type="Pfam" id="PF20750"/>
    </source>
</evidence>
<feature type="binding site" evidence="12">
    <location>
        <position position="228"/>
    </location>
    <ligand>
        <name>ATP</name>
        <dbReference type="ChEBI" id="CHEBI:30616"/>
    </ligand>
</feature>
<feature type="domain" description="Poly(A) polymerase RNA-binding" evidence="15">
    <location>
        <begin position="359"/>
        <end position="457"/>
    </location>
</feature>
<feature type="compositionally biased region" description="Low complexity" evidence="14">
    <location>
        <begin position="494"/>
        <end position="509"/>
    </location>
</feature>
<feature type="binding site" evidence="12">
    <location>
        <begin position="98"/>
        <end position="100"/>
    </location>
    <ligand>
        <name>ATP</name>
        <dbReference type="ChEBI" id="CHEBI:30616"/>
    </ligand>
</feature>
<evidence type="ECO:0000256" key="13">
    <source>
        <dbReference type="PIRSR" id="PIRSR018425-2"/>
    </source>
</evidence>
<keyword evidence="7 11" id="KW-0547">Nucleotide-binding</keyword>
<evidence type="ECO:0000256" key="14">
    <source>
        <dbReference type="SAM" id="MobiDB-lite"/>
    </source>
</evidence>
<dbReference type="GO" id="GO:0005634">
    <property type="term" value="C:nucleus"/>
    <property type="evidence" value="ECO:0007669"/>
    <property type="project" value="UniProtKB-SubCell"/>
</dbReference>
<reference evidence="18" key="1">
    <citation type="submission" date="2023-06" db="EMBL/GenBank/DDBJ databases">
        <title>Genome-scale phylogeny and comparative genomics of the fungal order Sordariales.</title>
        <authorList>
            <consortium name="Lawrence Berkeley National Laboratory"/>
            <person name="Hensen N."/>
            <person name="Bonometti L."/>
            <person name="Westerberg I."/>
            <person name="Brannstrom I.O."/>
            <person name="Guillou S."/>
            <person name="Cros-Aarteil S."/>
            <person name="Calhoun S."/>
            <person name="Haridas S."/>
            <person name="Kuo A."/>
            <person name="Mondo S."/>
            <person name="Pangilinan J."/>
            <person name="Riley R."/>
            <person name="Labutti K."/>
            <person name="Andreopoulos B."/>
            <person name="Lipzen A."/>
            <person name="Chen C."/>
            <person name="Yanf M."/>
            <person name="Daum C."/>
            <person name="Ng V."/>
            <person name="Clum A."/>
            <person name="Steindorff A."/>
            <person name="Ohm R."/>
            <person name="Martin F."/>
            <person name="Silar P."/>
            <person name="Natvig D."/>
            <person name="Lalanne C."/>
            <person name="Gautier V."/>
            <person name="Ament-Velasquez S.L."/>
            <person name="Kruys A."/>
            <person name="Hutchinson M.I."/>
            <person name="Powell A.J."/>
            <person name="Barry K."/>
            <person name="Miller A.N."/>
            <person name="Grigoriev I.V."/>
            <person name="Debuchy R."/>
            <person name="Gladieux P."/>
            <person name="Thoren M.H."/>
            <person name="Johannesson H."/>
        </authorList>
    </citation>
    <scope>NUCLEOTIDE SEQUENCE</scope>
    <source>
        <strain evidence="18">CBS 540.89</strain>
    </source>
</reference>
<dbReference type="Pfam" id="PF04926">
    <property type="entry name" value="PAP_RNA-bind"/>
    <property type="match status" value="2"/>
</dbReference>
<keyword evidence="19" id="KW-1185">Reference proteome</keyword>
<feature type="binding site" evidence="12">
    <location>
        <begin position="237"/>
        <end position="238"/>
    </location>
    <ligand>
        <name>ATP</name>
        <dbReference type="ChEBI" id="CHEBI:30616"/>
    </ligand>
</feature>
<feature type="region of interest" description="Disordered" evidence="14">
    <location>
        <begin position="631"/>
        <end position="679"/>
    </location>
</feature>
<dbReference type="SUPFAM" id="SSF55003">
    <property type="entry name" value="PAP/Archaeal CCA-adding enzyme, C-terminal domain"/>
    <property type="match status" value="1"/>
</dbReference>
<evidence type="ECO:0000256" key="5">
    <source>
        <dbReference type="ARBA" id="ARBA00022679"/>
    </source>
</evidence>
<dbReference type="FunFam" id="3.30.460.10:FF:000002">
    <property type="entry name" value="Poly(A) polymerase alpha, putative"/>
    <property type="match status" value="1"/>
</dbReference>
<dbReference type="SUPFAM" id="SSF81301">
    <property type="entry name" value="Nucleotidyltransferase"/>
    <property type="match status" value="1"/>
</dbReference>
<evidence type="ECO:0000256" key="1">
    <source>
        <dbReference type="ARBA" id="ARBA00001936"/>
    </source>
</evidence>
<feature type="binding site" evidence="13">
    <location>
        <position position="155"/>
    </location>
    <ligand>
        <name>Mg(2+)</name>
        <dbReference type="ChEBI" id="CHEBI:18420"/>
        <label>2</label>
        <note>catalytic</note>
    </ligand>
</feature>
<comment type="similarity">
    <text evidence="3 11">Belongs to the poly(A) polymerase family.</text>
</comment>
<evidence type="ECO:0000256" key="3">
    <source>
        <dbReference type="ARBA" id="ARBA00010912"/>
    </source>
</evidence>
<comment type="function">
    <text evidence="11">Polymerase that creates the 3'-poly(A) tail of mRNA's.</text>
</comment>
<feature type="binding site" evidence="13">
    <location>
        <position position="100"/>
    </location>
    <ligand>
        <name>Mg(2+)</name>
        <dbReference type="ChEBI" id="CHEBI:18420"/>
        <label>1</label>
        <note>catalytic</note>
    </ligand>
</feature>
<dbReference type="GO" id="GO:0006397">
    <property type="term" value="P:mRNA processing"/>
    <property type="evidence" value="ECO:0007669"/>
    <property type="project" value="UniProtKB-KW"/>
</dbReference>
<proteinExistence type="inferred from homology"/>
<feature type="binding site" evidence="13">
    <location>
        <position position="98"/>
    </location>
    <ligand>
        <name>Mg(2+)</name>
        <dbReference type="ChEBI" id="CHEBI:18420"/>
        <label>2</label>
        <note>catalytic</note>
    </ligand>
</feature>
<evidence type="ECO:0000256" key="7">
    <source>
        <dbReference type="ARBA" id="ARBA00022741"/>
    </source>
</evidence>